<organism evidence="12 13">
    <name type="scientific">Cephalotus follicularis</name>
    <name type="common">Albany pitcher plant</name>
    <dbReference type="NCBI Taxonomy" id="3775"/>
    <lineage>
        <taxon>Eukaryota</taxon>
        <taxon>Viridiplantae</taxon>
        <taxon>Streptophyta</taxon>
        <taxon>Embryophyta</taxon>
        <taxon>Tracheophyta</taxon>
        <taxon>Spermatophyta</taxon>
        <taxon>Magnoliopsida</taxon>
        <taxon>eudicotyledons</taxon>
        <taxon>Gunneridae</taxon>
        <taxon>Pentapetalae</taxon>
        <taxon>rosids</taxon>
        <taxon>fabids</taxon>
        <taxon>Oxalidales</taxon>
        <taxon>Cephalotaceae</taxon>
        <taxon>Cephalotus</taxon>
    </lineage>
</organism>
<dbReference type="SUPFAM" id="SSF54762">
    <property type="entry name" value="Signal recognition particle alu RNA binding heterodimer, SRP9/14"/>
    <property type="match status" value="1"/>
</dbReference>
<comment type="subunit">
    <text evidence="9 10">Heterodimer with SRP9; binds RNA as heterodimer. Component of a signal recognition particle (SRP) complex that consists of a 7SL RNA molecule of 300 nucleotides and six protein subunits: SRP72, SRP68, SRP54, SRP19, SRP14 and SRP9.</text>
</comment>
<dbReference type="GO" id="GO:0008312">
    <property type="term" value="F:7S RNA binding"/>
    <property type="evidence" value="ECO:0007669"/>
    <property type="project" value="UniProtKB-UniRule"/>
</dbReference>
<proteinExistence type="inferred from homology"/>
<evidence type="ECO:0000256" key="5">
    <source>
        <dbReference type="ARBA" id="ARBA00022884"/>
    </source>
</evidence>
<evidence type="ECO:0000256" key="9">
    <source>
        <dbReference type="ARBA" id="ARBA00046890"/>
    </source>
</evidence>
<feature type="compositionally biased region" description="Basic residues" evidence="11">
    <location>
        <begin position="93"/>
        <end position="102"/>
    </location>
</feature>
<comment type="subcellular location">
    <subcellularLocation>
        <location evidence="1 10">Cytoplasm</location>
    </subcellularLocation>
</comment>
<evidence type="ECO:0000256" key="6">
    <source>
        <dbReference type="ARBA" id="ARBA00023135"/>
    </source>
</evidence>
<dbReference type="STRING" id="3775.A0A1Q3BEZ5"/>
<comment type="function">
    <text evidence="8 10">Component of the signal recognition particle (SRP) complex, a ribonucleoprotein complex that mediates the cotranslational targeting of secretory and membrane proteins to the endoplasmic reticulum (ER). SRP9 together with SRP14 and the Alu portion of the SRP RNA, constitutes the elongation arrest domain of SRP. The complex of SRP9 and SRP14 is required for SRP RNA binding.</text>
</comment>
<dbReference type="GO" id="GO:0030942">
    <property type="term" value="F:endoplasmic reticulum signal peptide binding"/>
    <property type="evidence" value="ECO:0007669"/>
    <property type="project" value="UniProtKB-UniRule"/>
</dbReference>
<dbReference type="PANTHER" id="PTHR12013">
    <property type="entry name" value="SIGNAL RECOGNITION PARTICLE 14 KD PROTEIN"/>
    <property type="match status" value="1"/>
</dbReference>
<dbReference type="EMBL" id="BDDD01000485">
    <property type="protein sequence ID" value="GAV66518.1"/>
    <property type="molecule type" value="Genomic_DNA"/>
</dbReference>
<dbReference type="OrthoDB" id="19209at2759"/>
<evidence type="ECO:0000256" key="11">
    <source>
        <dbReference type="SAM" id="MobiDB-lite"/>
    </source>
</evidence>
<protein>
    <recommendedName>
        <fullName evidence="3 10">Signal recognition particle 14 kDa protein</fullName>
        <shortName evidence="10">SRP14</shortName>
    </recommendedName>
</protein>
<evidence type="ECO:0000256" key="2">
    <source>
        <dbReference type="ARBA" id="ARBA00010349"/>
    </source>
</evidence>
<gene>
    <name evidence="12" type="ORF">CFOL_v3_10028</name>
</gene>
<keyword evidence="13" id="KW-1185">Reference proteome</keyword>
<name>A0A1Q3BEZ5_CEPFO</name>
<evidence type="ECO:0000256" key="7">
    <source>
        <dbReference type="ARBA" id="ARBA00023274"/>
    </source>
</evidence>
<dbReference type="GO" id="GO:0006614">
    <property type="term" value="P:SRP-dependent cotranslational protein targeting to membrane"/>
    <property type="evidence" value="ECO:0007669"/>
    <property type="project" value="UniProtKB-UniRule"/>
</dbReference>
<evidence type="ECO:0000256" key="4">
    <source>
        <dbReference type="ARBA" id="ARBA00022490"/>
    </source>
</evidence>
<dbReference type="Proteomes" id="UP000187406">
    <property type="component" value="Unassembled WGS sequence"/>
</dbReference>
<evidence type="ECO:0000256" key="3">
    <source>
        <dbReference type="ARBA" id="ARBA00017926"/>
    </source>
</evidence>
<dbReference type="InParanoid" id="A0A1Q3BEZ5"/>
<evidence type="ECO:0000256" key="8">
    <source>
        <dbReference type="ARBA" id="ARBA00045462"/>
    </source>
</evidence>
<dbReference type="FunFam" id="3.30.720.10:FF:000004">
    <property type="entry name" value="Signal recognition particle 14 kDa protein"/>
    <property type="match status" value="1"/>
</dbReference>
<keyword evidence="4 10" id="KW-0963">Cytoplasm</keyword>
<dbReference type="GO" id="GO:0005786">
    <property type="term" value="C:signal recognition particle, endoplasmic reticulum targeting"/>
    <property type="evidence" value="ECO:0007669"/>
    <property type="project" value="UniProtKB-UniRule"/>
</dbReference>
<dbReference type="Pfam" id="PF02290">
    <property type="entry name" value="SRP14"/>
    <property type="match status" value="1"/>
</dbReference>
<dbReference type="InterPro" id="IPR003210">
    <property type="entry name" value="Signal_recog_particle_SRP14"/>
</dbReference>
<dbReference type="FunCoup" id="A0A1Q3BEZ5">
    <property type="interactions" value="2463"/>
</dbReference>
<reference evidence="13" key="1">
    <citation type="submission" date="2016-04" db="EMBL/GenBank/DDBJ databases">
        <title>Cephalotus genome sequencing.</title>
        <authorList>
            <person name="Fukushima K."/>
            <person name="Hasebe M."/>
            <person name="Fang X."/>
        </authorList>
    </citation>
    <scope>NUCLEOTIDE SEQUENCE [LARGE SCALE GENOMIC DNA]</scope>
    <source>
        <strain evidence="13">cv. St1</strain>
    </source>
</reference>
<evidence type="ECO:0000256" key="1">
    <source>
        <dbReference type="ARBA" id="ARBA00004496"/>
    </source>
</evidence>
<dbReference type="InterPro" id="IPR009018">
    <property type="entry name" value="Signal_recog_particle_SRP9/14"/>
</dbReference>
<keyword evidence="5 10" id="KW-0694">RNA-binding</keyword>
<feature type="region of interest" description="Disordered" evidence="11">
    <location>
        <begin position="93"/>
        <end position="121"/>
    </location>
</feature>
<keyword evidence="6 10" id="KW-0733">Signal recognition particle</keyword>
<keyword evidence="7 10" id="KW-0687">Ribonucleoprotein</keyword>
<dbReference type="Gene3D" id="3.30.720.10">
    <property type="entry name" value="Signal recognition particle alu RNA binding heterodimer, srp9/1"/>
    <property type="match status" value="1"/>
</dbReference>
<dbReference type="AlphaFoldDB" id="A0A1Q3BEZ5"/>
<comment type="similarity">
    <text evidence="2 10">Belongs to the SRP14 family.</text>
</comment>
<comment type="caution">
    <text evidence="12">The sequence shown here is derived from an EMBL/GenBank/DDBJ whole genome shotgun (WGS) entry which is preliminary data.</text>
</comment>
<evidence type="ECO:0000313" key="13">
    <source>
        <dbReference type="Proteomes" id="UP000187406"/>
    </source>
</evidence>
<feature type="compositionally biased region" description="Basic and acidic residues" evidence="11">
    <location>
        <begin position="103"/>
        <end position="121"/>
    </location>
</feature>
<accession>A0A1Q3BEZ5</accession>
<evidence type="ECO:0000313" key="12">
    <source>
        <dbReference type="EMBL" id="GAV66518.1"/>
    </source>
</evidence>
<sequence length="121" mass="13677">MVNLQPDPFLNELTGMFERTTETGSVWVTLKRSSLKSKVQRNKMTTAGEPIEYRCLIRATDGKKKISTSVGAKDHQRFQASYATILKAHMTALKKRERKDKKKAAEGLKKVGGENKKPKRV</sequence>
<evidence type="ECO:0000256" key="10">
    <source>
        <dbReference type="RuleBase" id="RU368100"/>
    </source>
</evidence>